<protein>
    <submittedName>
        <fullName evidence="3">Diguanylate cyclase (GGDEF)-like protein</fullName>
    </submittedName>
</protein>
<dbReference type="SMART" id="SM00267">
    <property type="entry name" value="GGDEF"/>
    <property type="match status" value="1"/>
</dbReference>
<evidence type="ECO:0000313" key="4">
    <source>
        <dbReference type="Proteomes" id="UP001519272"/>
    </source>
</evidence>
<dbReference type="NCBIfam" id="TIGR00254">
    <property type="entry name" value="GGDEF"/>
    <property type="match status" value="1"/>
</dbReference>
<dbReference type="CDD" id="cd01949">
    <property type="entry name" value="GGDEF"/>
    <property type="match status" value="1"/>
</dbReference>
<evidence type="ECO:0000313" key="3">
    <source>
        <dbReference type="EMBL" id="MBP1906171.1"/>
    </source>
</evidence>
<dbReference type="PANTHER" id="PTHR45138">
    <property type="entry name" value="REGULATORY COMPONENTS OF SENSORY TRANSDUCTION SYSTEM"/>
    <property type="match status" value="1"/>
</dbReference>
<keyword evidence="1" id="KW-1133">Transmembrane helix</keyword>
<reference evidence="3 4" key="1">
    <citation type="submission" date="2021-03" db="EMBL/GenBank/DDBJ databases">
        <title>Genomic Encyclopedia of Type Strains, Phase IV (KMG-IV): sequencing the most valuable type-strain genomes for metagenomic binning, comparative biology and taxonomic classification.</title>
        <authorList>
            <person name="Goeker M."/>
        </authorList>
    </citation>
    <scope>NUCLEOTIDE SEQUENCE [LARGE SCALE GENOMIC DNA]</scope>
    <source>
        <strain evidence="3 4">DSM 14349</strain>
    </source>
</reference>
<sequence>MRHKGRWFAVVIAVICYSCSVLYSYVQTNQFDYLRLIGYPIFLGLAYWCGKLYDKAVFFSIRDPLTELFNRRYIMEAFKKLIASHKWNKKTPYVVVMDCDNFKCVNDQLGHETGDTLLKVVADIILRNIGKRDLGARWGGDEFLILGLTSGSQELELLVERIEDDIQITFQAHNWPNASLSIGTAMYSSDKPSLEKLVHIADQNMYLNKMSRKQLDL</sequence>
<dbReference type="Pfam" id="PF00990">
    <property type="entry name" value="GGDEF"/>
    <property type="match status" value="1"/>
</dbReference>
<dbReference type="RefSeq" id="WP_210089775.1">
    <property type="nucleotide sequence ID" value="NZ_JAGGKG010000013.1"/>
</dbReference>
<dbReference type="Gene3D" id="3.30.70.270">
    <property type="match status" value="1"/>
</dbReference>
<dbReference type="InterPro" id="IPR029787">
    <property type="entry name" value="Nucleotide_cyclase"/>
</dbReference>
<dbReference type="InterPro" id="IPR050469">
    <property type="entry name" value="Diguanylate_Cyclase"/>
</dbReference>
<proteinExistence type="predicted"/>
<dbReference type="Proteomes" id="UP001519272">
    <property type="component" value="Unassembled WGS sequence"/>
</dbReference>
<keyword evidence="4" id="KW-1185">Reference proteome</keyword>
<name>A0ABS4FUB3_9BACL</name>
<dbReference type="SUPFAM" id="SSF55073">
    <property type="entry name" value="Nucleotide cyclase"/>
    <property type="match status" value="1"/>
</dbReference>
<keyword evidence="1" id="KW-0472">Membrane</keyword>
<comment type="caution">
    <text evidence="3">The sequence shown here is derived from an EMBL/GenBank/DDBJ whole genome shotgun (WGS) entry which is preliminary data.</text>
</comment>
<dbReference type="InterPro" id="IPR000160">
    <property type="entry name" value="GGDEF_dom"/>
</dbReference>
<dbReference type="InterPro" id="IPR043128">
    <property type="entry name" value="Rev_trsase/Diguanyl_cyclase"/>
</dbReference>
<feature type="transmembrane region" description="Helical" evidence="1">
    <location>
        <begin position="7"/>
        <end position="26"/>
    </location>
</feature>
<evidence type="ECO:0000256" key="1">
    <source>
        <dbReference type="SAM" id="Phobius"/>
    </source>
</evidence>
<accession>A0ABS4FUB3</accession>
<feature type="transmembrane region" description="Helical" evidence="1">
    <location>
        <begin position="32"/>
        <end position="50"/>
    </location>
</feature>
<evidence type="ECO:0000259" key="2">
    <source>
        <dbReference type="PROSITE" id="PS50887"/>
    </source>
</evidence>
<organism evidence="3 4">
    <name type="scientific">Paenibacillus turicensis</name>
    <dbReference type="NCBI Taxonomy" id="160487"/>
    <lineage>
        <taxon>Bacteria</taxon>
        <taxon>Bacillati</taxon>
        <taxon>Bacillota</taxon>
        <taxon>Bacilli</taxon>
        <taxon>Bacillales</taxon>
        <taxon>Paenibacillaceae</taxon>
        <taxon>Paenibacillus</taxon>
    </lineage>
</organism>
<feature type="domain" description="GGDEF" evidence="2">
    <location>
        <begin position="90"/>
        <end position="217"/>
    </location>
</feature>
<dbReference type="PROSITE" id="PS50887">
    <property type="entry name" value="GGDEF"/>
    <property type="match status" value="1"/>
</dbReference>
<dbReference type="EMBL" id="JAGGKG010000013">
    <property type="protein sequence ID" value="MBP1906171.1"/>
    <property type="molecule type" value="Genomic_DNA"/>
</dbReference>
<dbReference type="PANTHER" id="PTHR45138:SF9">
    <property type="entry name" value="DIGUANYLATE CYCLASE DGCM-RELATED"/>
    <property type="match status" value="1"/>
</dbReference>
<gene>
    <name evidence="3" type="ORF">J2Z32_002820</name>
</gene>
<keyword evidence="1" id="KW-0812">Transmembrane</keyword>